<dbReference type="InterPro" id="IPR036388">
    <property type="entry name" value="WH-like_DNA-bd_sf"/>
</dbReference>
<dbReference type="PROSITE" id="PS51077">
    <property type="entry name" value="HTH_ICLR"/>
    <property type="match status" value="1"/>
</dbReference>
<dbReference type="InterPro" id="IPR054844">
    <property type="entry name" value="TransRegBhcR"/>
</dbReference>
<keyword evidence="8" id="KW-1185">Reference proteome</keyword>
<proteinExistence type="predicted"/>
<keyword evidence="2" id="KW-0238">DNA-binding</keyword>
<feature type="region of interest" description="Disordered" evidence="4">
    <location>
        <begin position="1"/>
        <end position="20"/>
    </location>
</feature>
<evidence type="ECO:0000256" key="3">
    <source>
        <dbReference type="ARBA" id="ARBA00023163"/>
    </source>
</evidence>
<dbReference type="Gene3D" id="1.10.10.10">
    <property type="entry name" value="Winged helix-like DNA-binding domain superfamily/Winged helix DNA-binding domain"/>
    <property type="match status" value="1"/>
</dbReference>
<dbReference type="RefSeq" id="WP_106608827.1">
    <property type="nucleotide sequence ID" value="NZ_PYGJ01000007.1"/>
</dbReference>
<evidence type="ECO:0000313" key="7">
    <source>
        <dbReference type="EMBL" id="PSL19202.1"/>
    </source>
</evidence>
<dbReference type="InterPro" id="IPR036390">
    <property type="entry name" value="WH_DNA-bd_sf"/>
</dbReference>
<dbReference type="Pfam" id="PF09339">
    <property type="entry name" value="HTH_IclR"/>
    <property type="match status" value="1"/>
</dbReference>
<gene>
    <name evidence="7" type="ORF">CLV88_107145</name>
</gene>
<dbReference type="SUPFAM" id="SSF46785">
    <property type="entry name" value="Winged helix' DNA-binding domain"/>
    <property type="match status" value="1"/>
</dbReference>
<dbReference type="GO" id="GO:0045892">
    <property type="term" value="P:negative regulation of DNA-templated transcription"/>
    <property type="evidence" value="ECO:0007669"/>
    <property type="project" value="TreeGrafter"/>
</dbReference>
<dbReference type="Proteomes" id="UP000240418">
    <property type="component" value="Unassembled WGS sequence"/>
</dbReference>
<evidence type="ECO:0000256" key="2">
    <source>
        <dbReference type="ARBA" id="ARBA00023125"/>
    </source>
</evidence>
<keyword evidence="3" id="KW-0804">Transcription</keyword>
<protein>
    <submittedName>
        <fullName evidence="7">IclR family transcriptional regulator</fullName>
    </submittedName>
</protein>
<dbReference type="SMART" id="SM00346">
    <property type="entry name" value="HTH_ICLR"/>
    <property type="match status" value="1"/>
</dbReference>
<dbReference type="InterPro" id="IPR005471">
    <property type="entry name" value="Tscrpt_reg_IclR_N"/>
</dbReference>
<sequence>MSSPPRQRGRPKSFHSKQAQNTIQSLDRAIDVLEHLAQHGSQTLTEISTSMEQSPATIYRVLTTFEARGLVETEGLSQVWAIGPATFRIGSSFLRRTSLVERARPAMRSLMETTGETANLGIRTGANVIFISQVETHHSIRAFFPPGTISAIHASGIGKALLSAMSEESVRELLKRSSLEAFTRNTMSDLDALCADLQISRDRGFALDDEERTEGMRCIAAPIRDLNGDTVAGVSISGPSHRMKPSVVKEFGTLVKTVGENLSSSLGAP</sequence>
<dbReference type="Gene3D" id="3.30.450.40">
    <property type="match status" value="1"/>
</dbReference>
<comment type="caution">
    <text evidence="7">The sequence shown here is derived from an EMBL/GenBank/DDBJ whole genome shotgun (WGS) entry which is preliminary data.</text>
</comment>
<dbReference type="Pfam" id="PF01614">
    <property type="entry name" value="IclR_C"/>
    <property type="match status" value="1"/>
</dbReference>
<dbReference type="InterPro" id="IPR014757">
    <property type="entry name" value="Tscrpt_reg_IclR_C"/>
</dbReference>
<dbReference type="NCBIfam" id="NF045644">
    <property type="entry name" value="TransRegBhcR"/>
    <property type="match status" value="1"/>
</dbReference>
<evidence type="ECO:0000259" key="6">
    <source>
        <dbReference type="PROSITE" id="PS51078"/>
    </source>
</evidence>
<dbReference type="SUPFAM" id="SSF55781">
    <property type="entry name" value="GAF domain-like"/>
    <property type="match status" value="1"/>
</dbReference>
<evidence type="ECO:0000256" key="1">
    <source>
        <dbReference type="ARBA" id="ARBA00023015"/>
    </source>
</evidence>
<evidence type="ECO:0000256" key="4">
    <source>
        <dbReference type="SAM" id="MobiDB-lite"/>
    </source>
</evidence>
<evidence type="ECO:0000313" key="8">
    <source>
        <dbReference type="Proteomes" id="UP000240418"/>
    </source>
</evidence>
<reference evidence="7 8" key="1">
    <citation type="submission" date="2018-03" db="EMBL/GenBank/DDBJ databases">
        <title>Genomic Encyclopedia of Archaeal and Bacterial Type Strains, Phase II (KMG-II): from individual species to whole genera.</title>
        <authorList>
            <person name="Goeker M."/>
        </authorList>
    </citation>
    <scope>NUCLEOTIDE SEQUENCE [LARGE SCALE GENOMIC DNA]</scope>
    <source>
        <strain evidence="7 8">DSM 100673</strain>
    </source>
</reference>
<dbReference type="OrthoDB" id="9807558at2"/>
<name>A0A2P8FBZ9_9RHOB</name>
<dbReference type="GO" id="GO:0003700">
    <property type="term" value="F:DNA-binding transcription factor activity"/>
    <property type="evidence" value="ECO:0007669"/>
    <property type="project" value="TreeGrafter"/>
</dbReference>
<dbReference type="InterPro" id="IPR029016">
    <property type="entry name" value="GAF-like_dom_sf"/>
</dbReference>
<accession>A0A2P8FBZ9</accession>
<feature type="domain" description="IclR-ED" evidence="6">
    <location>
        <begin position="85"/>
        <end position="268"/>
    </location>
</feature>
<dbReference type="GO" id="GO:0003677">
    <property type="term" value="F:DNA binding"/>
    <property type="evidence" value="ECO:0007669"/>
    <property type="project" value="UniProtKB-KW"/>
</dbReference>
<dbReference type="PROSITE" id="PS51078">
    <property type="entry name" value="ICLR_ED"/>
    <property type="match status" value="1"/>
</dbReference>
<feature type="domain" description="HTH iclR-type" evidence="5">
    <location>
        <begin position="23"/>
        <end position="84"/>
    </location>
</feature>
<dbReference type="AlphaFoldDB" id="A0A2P8FBZ9"/>
<evidence type="ECO:0000259" key="5">
    <source>
        <dbReference type="PROSITE" id="PS51077"/>
    </source>
</evidence>
<organism evidence="7 8">
    <name type="scientific">Shimia abyssi</name>
    <dbReference type="NCBI Taxonomy" id="1662395"/>
    <lineage>
        <taxon>Bacteria</taxon>
        <taxon>Pseudomonadati</taxon>
        <taxon>Pseudomonadota</taxon>
        <taxon>Alphaproteobacteria</taxon>
        <taxon>Rhodobacterales</taxon>
        <taxon>Roseobacteraceae</taxon>
    </lineage>
</organism>
<dbReference type="InterPro" id="IPR050707">
    <property type="entry name" value="HTH_MetabolicPath_Reg"/>
</dbReference>
<dbReference type="EMBL" id="PYGJ01000007">
    <property type="protein sequence ID" value="PSL19202.1"/>
    <property type="molecule type" value="Genomic_DNA"/>
</dbReference>
<dbReference type="PANTHER" id="PTHR30136:SF24">
    <property type="entry name" value="HTH-TYPE TRANSCRIPTIONAL REPRESSOR ALLR"/>
    <property type="match status" value="1"/>
</dbReference>
<keyword evidence="1" id="KW-0805">Transcription regulation</keyword>
<dbReference type="PANTHER" id="PTHR30136">
    <property type="entry name" value="HELIX-TURN-HELIX TRANSCRIPTIONAL REGULATOR, ICLR FAMILY"/>
    <property type="match status" value="1"/>
</dbReference>